<protein>
    <submittedName>
        <fullName evidence="2">Uncharacterized protein</fullName>
    </submittedName>
</protein>
<evidence type="ECO:0000256" key="1">
    <source>
        <dbReference type="SAM" id="SignalP"/>
    </source>
</evidence>
<proteinExistence type="predicted"/>
<keyword evidence="1" id="KW-0732">Signal</keyword>
<name>A0A431TQR1_9BURK</name>
<reference evidence="2 3" key="1">
    <citation type="submission" date="2018-12" db="EMBL/GenBank/DDBJ databases">
        <title>The genome of Variovorax gossypii DSM 100435.</title>
        <authorList>
            <person name="Gao J."/>
            <person name="Sun J."/>
        </authorList>
    </citation>
    <scope>NUCLEOTIDE SEQUENCE [LARGE SCALE GENOMIC DNA]</scope>
    <source>
        <strain evidence="2 3">DSM 100435</strain>
    </source>
</reference>
<organism evidence="2 3">
    <name type="scientific">Variovorax gossypii</name>
    <dbReference type="NCBI Taxonomy" id="1679495"/>
    <lineage>
        <taxon>Bacteria</taxon>
        <taxon>Pseudomonadati</taxon>
        <taxon>Pseudomonadota</taxon>
        <taxon>Betaproteobacteria</taxon>
        <taxon>Burkholderiales</taxon>
        <taxon>Comamonadaceae</taxon>
        <taxon>Variovorax</taxon>
    </lineage>
</organism>
<dbReference type="OrthoDB" id="8820725at2"/>
<keyword evidence="3" id="KW-1185">Reference proteome</keyword>
<gene>
    <name evidence="2" type="ORF">EJP69_01585</name>
</gene>
<sequence>MTTRTATAARGALLAALLALLGSGGNGAHALGMNYGYEAFSTADAVTWVQMCGTWGKDHQGTYRVVHAEQYAQSFLYVQWMTRDANGSLRAEHTVAIAELDNDHAEISLSDLTCRATPRGIVVTAKADSGHDQKLRRVTIEVGPAPGQYRYRAQNTR</sequence>
<evidence type="ECO:0000313" key="3">
    <source>
        <dbReference type="Proteomes" id="UP000267418"/>
    </source>
</evidence>
<comment type="caution">
    <text evidence="2">The sequence shown here is derived from an EMBL/GenBank/DDBJ whole genome shotgun (WGS) entry which is preliminary data.</text>
</comment>
<dbReference type="EMBL" id="RXOE01000001">
    <property type="protein sequence ID" value="RTQ36465.1"/>
    <property type="molecule type" value="Genomic_DNA"/>
</dbReference>
<evidence type="ECO:0000313" key="2">
    <source>
        <dbReference type="EMBL" id="RTQ36465.1"/>
    </source>
</evidence>
<feature type="signal peptide" evidence="1">
    <location>
        <begin position="1"/>
        <end position="30"/>
    </location>
</feature>
<dbReference type="Proteomes" id="UP000267418">
    <property type="component" value="Unassembled WGS sequence"/>
</dbReference>
<feature type="chain" id="PRO_5019067045" evidence="1">
    <location>
        <begin position="31"/>
        <end position="157"/>
    </location>
</feature>
<dbReference type="RefSeq" id="WP_093194968.1">
    <property type="nucleotide sequence ID" value="NZ_RXOE01000001.1"/>
</dbReference>
<accession>A0A431TQR1</accession>
<dbReference type="AlphaFoldDB" id="A0A431TQR1"/>